<dbReference type="RefSeq" id="WP_306417133.1">
    <property type="nucleotide sequence ID" value="NZ_BEWP01000018.1"/>
</dbReference>
<dbReference type="SUPFAM" id="SSF159594">
    <property type="entry name" value="XCC0632-like"/>
    <property type="match status" value="1"/>
</dbReference>
<proteinExistence type="predicted"/>
<name>A0ABQ5WTI0_9PROT</name>
<accession>A0ABQ5WTI0</accession>
<dbReference type="Pfam" id="PF03886">
    <property type="entry name" value="ABC_trans_aux"/>
    <property type="match status" value="1"/>
</dbReference>
<dbReference type="EMBL" id="BSNV01000017">
    <property type="protein sequence ID" value="GLQ66558.1"/>
    <property type="molecule type" value="Genomic_DNA"/>
</dbReference>
<evidence type="ECO:0000313" key="3">
    <source>
        <dbReference type="Proteomes" id="UP001156629"/>
    </source>
</evidence>
<dbReference type="Proteomes" id="UP001156629">
    <property type="component" value="Unassembled WGS sequence"/>
</dbReference>
<dbReference type="GeneID" id="76195773"/>
<gene>
    <name evidence="2" type="ORF">GCM10007870_21420</name>
</gene>
<evidence type="ECO:0000313" key="2">
    <source>
        <dbReference type="EMBL" id="GLQ66558.1"/>
    </source>
</evidence>
<protein>
    <recommendedName>
        <fullName evidence="1">ABC-type transport auxiliary lipoprotein component domain-containing protein</fullName>
    </recommendedName>
</protein>
<sequence>MNRTNRLPTISLETIPVTRLMTRSAAPFALLTVALLSGCAAPPVQFYTLGAPAIAQTSNTTLPATAPVLNVARVALPDYLDNQDIMTRHGDQLDRSPNGRWGSRLSQGVTDLLAARLGQDWPHYIVTTQPLAETPALRLAVNINRLDLDSSGQGALQADWALVPSDTHRAIMRSRGSFTAQGSVTTDAGKVALTRDLVEQLASRIDSTIPHP</sequence>
<evidence type="ECO:0000259" key="1">
    <source>
        <dbReference type="Pfam" id="PF03886"/>
    </source>
</evidence>
<feature type="domain" description="ABC-type transport auxiliary lipoprotein component" evidence="1">
    <location>
        <begin position="47"/>
        <end position="205"/>
    </location>
</feature>
<organism evidence="2 3">
    <name type="scientific">Gluconobacter kondonii</name>
    <dbReference type="NCBI Taxonomy" id="941463"/>
    <lineage>
        <taxon>Bacteria</taxon>
        <taxon>Pseudomonadati</taxon>
        <taxon>Pseudomonadota</taxon>
        <taxon>Alphaproteobacteria</taxon>
        <taxon>Acetobacterales</taxon>
        <taxon>Acetobacteraceae</taxon>
        <taxon>Gluconobacter</taxon>
    </lineage>
</organism>
<dbReference type="Gene3D" id="3.40.50.10610">
    <property type="entry name" value="ABC-type transport auxiliary lipoprotein component"/>
    <property type="match status" value="1"/>
</dbReference>
<dbReference type="InterPro" id="IPR005586">
    <property type="entry name" value="ABC_trans_aux"/>
</dbReference>
<comment type="caution">
    <text evidence="2">The sequence shown here is derived from an EMBL/GenBank/DDBJ whole genome shotgun (WGS) entry which is preliminary data.</text>
</comment>
<keyword evidence="3" id="KW-1185">Reference proteome</keyword>
<reference evidence="3" key="1">
    <citation type="journal article" date="2019" name="Int. J. Syst. Evol. Microbiol.">
        <title>The Global Catalogue of Microorganisms (GCM) 10K type strain sequencing project: providing services to taxonomists for standard genome sequencing and annotation.</title>
        <authorList>
            <consortium name="The Broad Institute Genomics Platform"/>
            <consortium name="The Broad Institute Genome Sequencing Center for Infectious Disease"/>
            <person name="Wu L."/>
            <person name="Ma J."/>
        </authorList>
    </citation>
    <scope>NUCLEOTIDE SEQUENCE [LARGE SCALE GENOMIC DNA]</scope>
    <source>
        <strain evidence="3">NBRC 3266</strain>
    </source>
</reference>